<dbReference type="EMBL" id="JABFAB010241702">
    <property type="protein sequence ID" value="MBA0671675.1"/>
    <property type="molecule type" value="Genomic_DNA"/>
</dbReference>
<accession>A0A7J8W9C7</accession>
<protein>
    <submittedName>
        <fullName evidence="1">Uncharacterized protein</fullName>
    </submittedName>
</protein>
<name>A0A7J8W9C7_9ROSI</name>
<organism evidence="1 2">
    <name type="scientific">Gossypium klotzschianum</name>
    <dbReference type="NCBI Taxonomy" id="34286"/>
    <lineage>
        <taxon>Eukaryota</taxon>
        <taxon>Viridiplantae</taxon>
        <taxon>Streptophyta</taxon>
        <taxon>Embryophyta</taxon>
        <taxon>Tracheophyta</taxon>
        <taxon>Spermatophyta</taxon>
        <taxon>Magnoliopsida</taxon>
        <taxon>eudicotyledons</taxon>
        <taxon>Gunneridae</taxon>
        <taxon>Pentapetalae</taxon>
        <taxon>rosids</taxon>
        <taxon>malvids</taxon>
        <taxon>Malvales</taxon>
        <taxon>Malvaceae</taxon>
        <taxon>Malvoideae</taxon>
        <taxon>Gossypium</taxon>
    </lineage>
</organism>
<sequence>MRNYAYFWVKRNTVIHIYMISSKHMENNVEGTLLGIYSDFLVYIQFERLLWMVLESLSYPNFPFRLQAFSGMGLSWCLIKMHGSSKKNRKSKDQVVREETHTYVISSPTWGASLHMVCETLFLS</sequence>
<keyword evidence="2" id="KW-1185">Reference proteome</keyword>
<evidence type="ECO:0000313" key="2">
    <source>
        <dbReference type="Proteomes" id="UP000593573"/>
    </source>
</evidence>
<proteinExistence type="predicted"/>
<dbReference type="Proteomes" id="UP000593573">
    <property type="component" value="Unassembled WGS sequence"/>
</dbReference>
<comment type="caution">
    <text evidence="1">The sequence shown here is derived from an EMBL/GenBank/DDBJ whole genome shotgun (WGS) entry which is preliminary data.</text>
</comment>
<dbReference type="AlphaFoldDB" id="A0A7J8W9C7"/>
<dbReference type="OrthoDB" id="941824at2759"/>
<evidence type="ECO:0000313" key="1">
    <source>
        <dbReference type="EMBL" id="MBA0671675.1"/>
    </source>
</evidence>
<reference evidence="1 2" key="1">
    <citation type="journal article" date="2019" name="Genome Biol. Evol.">
        <title>Insights into the evolution of the New World diploid cottons (Gossypium, subgenus Houzingenia) based on genome sequencing.</title>
        <authorList>
            <person name="Grover C.E."/>
            <person name="Arick M.A. 2nd"/>
            <person name="Thrash A."/>
            <person name="Conover J.L."/>
            <person name="Sanders W.S."/>
            <person name="Peterson D.G."/>
            <person name="Frelichowski J.E."/>
            <person name="Scheffler J.A."/>
            <person name="Scheffler B.E."/>
            <person name="Wendel J.F."/>
        </authorList>
    </citation>
    <scope>NUCLEOTIDE SEQUENCE [LARGE SCALE GENOMIC DNA]</scope>
    <source>
        <strain evidence="1">57</strain>
        <tissue evidence="1">Leaf</tissue>
    </source>
</reference>
<gene>
    <name evidence="1" type="ORF">Goklo_025310</name>
</gene>